<protein>
    <submittedName>
        <fullName evidence="2">Uncharacterized protein</fullName>
    </submittedName>
</protein>
<name>A0A9P0G3X9_9CUCU</name>
<dbReference type="EMBL" id="OV651813">
    <property type="protein sequence ID" value="CAH1099033.1"/>
    <property type="molecule type" value="Genomic_DNA"/>
</dbReference>
<dbReference type="Proteomes" id="UP001153636">
    <property type="component" value="Chromosome 1"/>
</dbReference>
<dbReference type="OrthoDB" id="7490920at2759"/>
<feature type="compositionally biased region" description="Acidic residues" evidence="1">
    <location>
        <begin position="9"/>
        <end position="27"/>
    </location>
</feature>
<evidence type="ECO:0000313" key="2">
    <source>
        <dbReference type="EMBL" id="CAH1099033.1"/>
    </source>
</evidence>
<feature type="compositionally biased region" description="Low complexity" evidence="1">
    <location>
        <begin position="48"/>
        <end position="59"/>
    </location>
</feature>
<keyword evidence="3" id="KW-1185">Reference proteome</keyword>
<reference evidence="2" key="1">
    <citation type="submission" date="2022-01" db="EMBL/GenBank/DDBJ databases">
        <authorList>
            <person name="King R."/>
        </authorList>
    </citation>
    <scope>NUCLEOTIDE SEQUENCE</scope>
</reference>
<accession>A0A9P0G3X9</accession>
<proteinExistence type="predicted"/>
<feature type="region of interest" description="Disordered" evidence="1">
    <location>
        <begin position="1"/>
        <end position="74"/>
    </location>
</feature>
<evidence type="ECO:0000256" key="1">
    <source>
        <dbReference type="SAM" id="MobiDB-lite"/>
    </source>
</evidence>
<evidence type="ECO:0000313" key="3">
    <source>
        <dbReference type="Proteomes" id="UP001153636"/>
    </source>
</evidence>
<organism evidence="2 3">
    <name type="scientific">Psylliodes chrysocephalus</name>
    <dbReference type="NCBI Taxonomy" id="3402493"/>
    <lineage>
        <taxon>Eukaryota</taxon>
        <taxon>Metazoa</taxon>
        <taxon>Ecdysozoa</taxon>
        <taxon>Arthropoda</taxon>
        <taxon>Hexapoda</taxon>
        <taxon>Insecta</taxon>
        <taxon>Pterygota</taxon>
        <taxon>Neoptera</taxon>
        <taxon>Endopterygota</taxon>
        <taxon>Coleoptera</taxon>
        <taxon>Polyphaga</taxon>
        <taxon>Cucujiformia</taxon>
        <taxon>Chrysomeloidea</taxon>
        <taxon>Chrysomelidae</taxon>
        <taxon>Galerucinae</taxon>
        <taxon>Alticini</taxon>
        <taxon>Psylliodes</taxon>
    </lineage>
</organism>
<gene>
    <name evidence="2" type="ORF">PSYICH_LOCUS145</name>
</gene>
<dbReference type="AlphaFoldDB" id="A0A9P0G3X9"/>
<sequence length="171" mass="18934">MKPFTPNESDTEDEIYDDSDADPDFELETDKSHKISRWFSSDNETPDNESPNNESPSDNENGDEVISESTSNSLAKDLTKPLKWFEEALRPVKYREQLSIPKAPAPWSLDAELESTGSLSDVTESAKEMTTDPLLDLPGCSTAPHLISQGELNDLVRDLSLSKSQSELLAS</sequence>